<gene>
    <name evidence="1" type="ORF">E2C01_048438</name>
</gene>
<reference evidence="1 2" key="1">
    <citation type="submission" date="2019-05" db="EMBL/GenBank/DDBJ databases">
        <title>Another draft genome of Portunus trituberculatus and its Hox gene families provides insights of decapod evolution.</title>
        <authorList>
            <person name="Jeong J.-H."/>
            <person name="Song I."/>
            <person name="Kim S."/>
            <person name="Choi T."/>
            <person name="Kim D."/>
            <person name="Ryu S."/>
            <person name="Kim W."/>
        </authorList>
    </citation>
    <scope>NUCLEOTIDE SEQUENCE [LARGE SCALE GENOMIC DNA]</scope>
    <source>
        <tissue evidence="1">Muscle</tissue>
    </source>
</reference>
<dbReference type="AlphaFoldDB" id="A0A5B7GAQ3"/>
<organism evidence="1 2">
    <name type="scientific">Portunus trituberculatus</name>
    <name type="common">Swimming crab</name>
    <name type="synonym">Neptunus trituberculatus</name>
    <dbReference type="NCBI Taxonomy" id="210409"/>
    <lineage>
        <taxon>Eukaryota</taxon>
        <taxon>Metazoa</taxon>
        <taxon>Ecdysozoa</taxon>
        <taxon>Arthropoda</taxon>
        <taxon>Crustacea</taxon>
        <taxon>Multicrustacea</taxon>
        <taxon>Malacostraca</taxon>
        <taxon>Eumalacostraca</taxon>
        <taxon>Eucarida</taxon>
        <taxon>Decapoda</taxon>
        <taxon>Pleocyemata</taxon>
        <taxon>Brachyura</taxon>
        <taxon>Eubrachyura</taxon>
        <taxon>Portunoidea</taxon>
        <taxon>Portunidae</taxon>
        <taxon>Portuninae</taxon>
        <taxon>Portunus</taxon>
    </lineage>
</organism>
<accession>A0A5B7GAQ3</accession>
<dbReference type="Proteomes" id="UP000324222">
    <property type="component" value="Unassembled WGS sequence"/>
</dbReference>
<sequence length="69" mass="7310">MISVCTFVELTADGGDDHVHAGDAATRHSLTPLTADARRPPATQVTITCVPRRPRTHSRVTCALGGLQC</sequence>
<name>A0A5B7GAQ3_PORTR</name>
<keyword evidence="2" id="KW-1185">Reference proteome</keyword>
<dbReference type="EMBL" id="VSRR010012418">
    <property type="protein sequence ID" value="MPC54517.1"/>
    <property type="molecule type" value="Genomic_DNA"/>
</dbReference>
<proteinExistence type="predicted"/>
<comment type="caution">
    <text evidence="1">The sequence shown here is derived from an EMBL/GenBank/DDBJ whole genome shotgun (WGS) entry which is preliminary data.</text>
</comment>
<protein>
    <submittedName>
        <fullName evidence="1">Uncharacterized protein</fullName>
    </submittedName>
</protein>
<evidence type="ECO:0000313" key="2">
    <source>
        <dbReference type="Proteomes" id="UP000324222"/>
    </source>
</evidence>
<evidence type="ECO:0000313" key="1">
    <source>
        <dbReference type="EMBL" id="MPC54517.1"/>
    </source>
</evidence>